<protein>
    <submittedName>
        <fullName evidence="3">ZP domain-containing protein</fullName>
    </submittedName>
</protein>
<dbReference type="AlphaFoldDB" id="A0A0M3K6C1"/>
<evidence type="ECO:0000313" key="3">
    <source>
        <dbReference type="WBParaSite" id="ASIM_0001651201-mRNA-1"/>
    </source>
</evidence>
<sequence length="97" mass="11402">MHSSLLDATSARSTLYSSQMAFGCYAFKVSYCTDDSVWYESIYLVISNDDCDDIQCTAVLQYDCWSHIRIFPFDTFSRSSTEESRYWWRLLLLMIVM</sequence>
<keyword evidence="2" id="KW-1185">Reference proteome</keyword>
<gene>
    <name evidence="1" type="ORF">ASIM_LOCUS15919</name>
</gene>
<dbReference type="Proteomes" id="UP000267096">
    <property type="component" value="Unassembled WGS sequence"/>
</dbReference>
<evidence type="ECO:0000313" key="1">
    <source>
        <dbReference type="EMBL" id="VDK56412.1"/>
    </source>
</evidence>
<dbReference type="EMBL" id="UYRR01032664">
    <property type="protein sequence ID" value="VDK56412.1"/>
    <property type="molecule type" value="Genomic_DNA"/>
</dbReference>
<dbReference type="WBParaSite" id="ASIM_0001651201-mRNA-1">
    <property type="protein sequence ID" value="ASIM_0001651201-mRNA-1"/>
    <property type="gene ID" value="ASIM_0001651201"/>
</dbReference>
<reference evidence="1 2" key="2">
    <citation type="submission" date="2018-11" db="EMBL/GenBank/DDBJ databases">
        <authorList>
            <consortium name="Pathogen Informatics"/>
        </authorList>
    </citation>
    <scope>NUCLEOTIDE SEQUENCE [LARGE SCALE GENOMIC DNA]</scope>
</reference>
<accession>A0A0M3K6C1</accession>
<proteinExistence type="predicted"/>
<organism evidence="3">
    <name type="scientific">Anisakis simplex</name>
    <name type="common">Herring worm</name>
    <dbReference type="NCBI Taxonomy" id="6269"/>
    <lineage>
        <taxon>Eukaryota</taxon>
        <taxon>Metazoa</taxon>
        <taxon>Ecdysozoa</taxon>
        <taxon>Nematoda</taxon>
        <taxon>Chromadorea</taxon>
        <taxon>Rhabditida</taxon>
        <taxon>Spirurina</taxon>
        <taxon>Ascaridomorpha</taxon>
        <taxon>Ascaridoidea</taxon>
        <taxon>Anisakidae</taxon>
        <taxon>Anisakis</taxon>
        <taxon>Anisakis simplex complex</taxon>
    </lineage>
</organism>
<name>A0A0M3K6C1_ANISI</name>
<evidence type="ECO:0000313" key="2">
    <source>
        <dbReference type="Proteomes" id="UP000267096"/>
    </source>
</evidence>
<reference evidence="3" key="1">
    <citation type="submission" date="2017-02" db="UniProtKB">
        <authorList>
            <consortium name="WormBaseParasite"/>
        </authorList>
    </citation>
    <scope>IDENTIFICATION</scope>
</reference>